<dbReference type="RefSeq" id="WP_118466676.1">
    <property type="nucleotide sequence ID" value="NZ_CABIZW010000002.1"/>
</dbReference>
<comment type="caution">
    <text evidence="1">The sequence shown here is derived from an EMBL/GenBank/DDBJ whole genome shotgun (WGS) entry which is preliminary data.</text>
</comment>
<dbReference type="AlphaFoldDB" id="A0A412NAS3"/>
<evidence type="ECO:0000313" key="2">
    <source>
        <dbReference type="Proteomes" id="UP000285159"/>
    </source>
</evidence>
<evidence type="ECO:0008006" key="3">
    <source>
        <dbReference type="Google" id="ProtNLM"/>
    </source>
</evidence>
<accession>A0A412NAS3</accession>
<dbReference type="Proteomes" id="UP000285159">
    <property type="component" value="Unassembled WGS sequence"/>
</dbReference>
<name>A0A412NAS3_9BACE</name>
<organism evidence="1 2">
    <name type="scientific">Bacteroides clarus</name>
    <dbReference type="NCBI Taxonomy" id="626929"/>
    <lineage>
        <taxon>Bacteria</taxon>
        <taxon>Pseudomonadati</taxon>
        <taxon>Bacteroidota</taxon>
        <taxon>Bacteroidia</taxon>
        <taxon>Bacteroidales</taxon>
        <taxon>Bacteroidaceae</taxon>
        <taxon>Bacteroides</taxon>
    </lineage>
</organism>
<protein>
    <recommendedName>
        <fullName evidence="3">Replication initiation protein</fullName>
    </recommendedName>
</protein>
<sequence>MKIVLPIKCQQAATVNYSILTQFKPANIYRFFCLSLCRDEKYHVRITLDDLKAMTGEKSLSKFNSDFREYLEIKMYSLDKGYAYKTKRNIYHVPAMEKECITISKDFLIYELDTAVKGFFIQLMLLSQFSGIALNRQNIVPALNMNRKTYDKYLNDLQIAELVTNGRVLTLHTDGILLENDFSMQKKQSPYRLLKYELLKIDMKSIKP</sequence>
<evidence type="ECO:0000313" key="1">
    <source>
        <dbReference type="EMBL" id="RGT35582.1"/>
    </source>
</evidence>
<reference evidence="1 2" key="1">
    <citation type="submission" date="2018-08" db="EMBL/GenBank/DDBJ databases">
        <title>A genome reference for cultivated species of the human gut microbiota.</title>
        <authorList>
            <person name="Zou Y."/>
            <person name="Xue W."/>
            <person name="Luo G."/>
        </authorList>
    </citation>
    <scope>NUCLEOTIDE SEQUENCE [LARGE SCALE GENOMIC DNA]</scope>
    <source>
        <strain evidence="1 2">AF19-1AC</strain>
    </source>
</reference>
<proteinExistence type="predicted"/>
<dbReference type="EMBL" id="QRWP01000001">
    <property type="protein sequence ID" value="RGT35582.1"/>
    <property type="molecule type" value="Genomic_DNA"/>
</dbReference>
<dbReference type="GeneID" id="61676877"/>
<gene>
    <name evidence="1" type="ORF">DWX38_01010</name>
</gene>